<evidence type="ECO:0000256" key="1">
    <source>
        <dbReference type="ARBA" id="ARBA00022478"/>
    </source>
</evidence>
<dbReference type="InterPro" id="IPR007120">
    <property type="entry name" value="DNA-dir_RNAP_su2_dom"/>
</dbReference>
<dbReference type="InterPro" id="IPR007121">
    <property type="entry name" value="RNA_pol_bsu_CS"/>
</dbReference>
<keyword evidence="3 6" id="KW-0548">Nucleotidyltransferase</keyword>
<dbReference type="InterPro" id="IPR014724">
    <property type="entry name" value="RNA_pol_RPB2_OB-fold"/>
</dbReference>
<dbReference type="GO" id="GO:0032549">
    <property type="term" value="F:ribonucleoside binding"/>
    <property type="evidence" value="ECO:0007669"/>
    <property type="project" value="InterPro"/>
</dbReference>
<dbReference type="InterPro" id="IPR007644">
    <property type="entry name" value="RNA_pol_bsu_protrusion"/>
</dbReference>
<dbReference type="Gene3D" id="3.90.1100.10">
    <property type="match status" value="2"/>
</dbReference>
<organism evidence="16 17">
    <name type="scientific">[Eubacterium] hominis</name>
    <dbReference type="NCBI Taxonomy" id="2764325"/>
    <lineage>
        <taxon>Bacteria</taxon>
        <taxon>Bacillati</taxon>
        <taxon>Bacillota</taxon>
        <taxon>Erysipelotrichia</taxon>
        <taxon>Erysipelotrichales</taxon>
        <taxon>Erysipelotrichaceae</taxon>
        <taxon>Amedibacillus</taxon>
    </lineage>
</organism>
<dbReference type="PANTHER" id="PTHR20856">
    <property type="entry name" value="DNA-DIRECTED RNA POLYMERASE I SUBUNIT 2"/>
    <property type="match status" value="1"/>
</dbReference>
<dbReference type="Proteomes" id="UP000515856">
    <property type="component" value="Chromosome"/>
</dbReference>
<dbReference type="InterPro" id="IPR037034">
    <property type="entry name" value="RNA_pol_Rpb2_2_sf"/>
</dbReference>
<dbReference type="Pfam" id="PF04560">
    <property type="entry name" value="RNA_pol_Rpb2_7"/>
    <property type="match status" value="1"/>
</dbReference>
<dbReference type="Pfam" id="PF00562">
    <property type="entry name" value="RNA_pol_Rpb2_6"/>
    <property type="match status" value="1"/>
</dbReference>
<evidence type="ECO:0000259" key="10">
    <source>
        <dbReference type="Pfam" id="PF00562"/>
    </source>
</evidence>
<dbReference type="InterPro" id="IPR037033">
    <property type="entry name" value="DNA-dir_RNAP_su2_hyb_sf"/>
</dbReference>
<dbReference type="Gene3D" id="2.30.150.10">
    <property type="entry name" value="DNA-directed RNA polymerase, beta subunit, external 1 domain"/>
    <property type="match status" value="1"/>
</dbReference>
<dbReference type="GO" id="GO:0006351">
    <property type="term" value="P:DNA-templated transcription"/>
    <property type="evidence" value="ECO:0007669"/>
    <property type="project" value="UniProtKB-UniRule"/>
</dbReference>
<sequence length="1401" mass="156820">MDKKQPYRIVASGKKAERRDYSKVSGHLELPNLVEIQTDSFEWFKNEGIEEVFNEIYPIQNYGGNIKLKFTGYEFGEPKYNAEESMYRECNFAAPLKARMELEITDNTTGEVINKWEDVFLGDFPLMTETGTFIINGAERVIVSQIVRSPGAYFATGYDEKTGKESFSCELIPSRGTWLEFMTEMKKASTGRLLNMSIDRKRKMLSTILFKAIGMSVDLDRSEDPHDTTAIKTFLNAMGRTVVEDLPQDDENREFMDLYLTLYAAYFGKYEEIENTLLADKVKTRQEALLSIYENQRSDEIPTLDGSITLMNAKFFDPRRYDLTKAGRYKLRKKLNAINRIDKHRLAQDILAADGSVYMASGTMIHRDERNSLRGELEKGMYVNAFPFNPLFNHPDKVSVPTSNNLGLVGRVLASDVELPDETLFEGSILTKQDVEKLVASMDKVNVHGGIIAKEVVLTKENVNAVLNYGQRLYALGRLTDAQGNDLLNEEDDLFVEGYTPRQRTDVLSASALEDIRNRVHNGAVISAWLVGAAVQEIMVYDEENQIIKVMGNDPYADKHTITISDMYALYSYNLNVMEDIGETDDIDMLGNRRIRSVGELIQNQFRIGLSRMERVVKERMSIADIATLTPKKLTNIRPLTAAIKEFFSSSQLSQFMDQQNPLAELTNKRRISALGPGGLTRDRAGFEVRDVHSSHYGRICPIETPEGPNIGLINNLTSYGKINEYGFIQTPYRIVNPDGTVRDEAIYLSADEEADYVIAQANEVIDGRLVNERVVARKAGDTIIARREEVELADVSPKQIVSVATACVPFLENDDASRALMGANMQRQAVPLLKPHSPYVGTGIEYKIAKDSGVGVVAKEDGVIEYVDSQRIVVAKDDGDRHEYRLRKFQRSNNGTNINQSPIVKKGERIEKGDILADGPSMENGELALGQNVTIAYMTWYGYNYEDAIIMSERLVRDDVYTSIHIEEYDIDCRETKLGPEEITRDIPNVSENACRNLDSRGIIMVGAEVMEGDILVGKVTPKGQSEISPEEKLLLAIFGEKSREVRDNSLKVPHGGAGIVHSIRIFKRSEGHELPPGVNETVKVYIVQKRKISEGDKMAGRHGNKGVISKILPVEDMPYMPDGTPVDIMLNPFGVPSRMNIGQVLEIHLGYAAKKLGVKFSTPVFDGINNQELSDIMKEADMTVDGKQVLYDGRTGEPFDERIAVGVMYMIKLAHMVDDKLHARATGPYSLVTQQPLGGKAQNGGQRFGEMEVWALEAYGAAHTLQEILTIKSDDIVGRTKTYEAIIKGKDIPEPGIPESFRVLTHELQALAIDVKMLDEDGNEVDISKEDGNEAVAAPLPPVEDKVENEEDINDLAIDDENEDVDDDIDAEEDLDLSEEDLDEELLTDDEDEENVEEA</sequence>
<dbReference type="InterPro" id="IPR019462">
    <property type="entry name" value="DNA-dir_RNA_pol_bsu_external_1"/>
</dbReference>
<keyword evidence="2 6" id="KW-0808">Transferase</keyword>
<dbReference type="Pfam" id="PF04563">
    <property type="entry name" value="RNA_pol_Rpb2_1"/>
    <property type="match status" value="1"/>
</dbReference>
<dbReference type="EMBL" id="CP060636">
    <property type="protein sequence ID" value="QNM13976.1"/>
    <property type="molecule type" value="Genomic_DNA"/>
</dbReference>
<feature type="domain" description="RNA polymerase Rpb2" evidence="14">
    <location>
        <begin position="655"/>
        <end position="723"/>
    </location>
</feature>
<keyword evidence="4 6" id="KW-0804">Transcription</keyword>
<evidence type="ECO:0000256" key="6">
    <source>
        <dbReference type="HAMAP-Rule" id="MF_01321"/>
    </source>
</evidence>
<dbReference type="InterPro" id="IPR042107">
    <property type="entry name" value="DNA-dir_RNA_pol_bsu_ext_1_sf"/>
</dbReference>
<dbReference type="Pfam" id="PF10385">
    <property type="entry name" value="RNA_pol_Rpb2_45"/>
    <property type="match status" value="1"/>
</dbReference>
<dbReference type="KEGG" id="ehn:H9Q80_08565"/>
<name>A0A7G9GT44_9FIRM</name>
<dbReference type="GO" id="GO:0003899">
    <property type="term" value="F:DNA-directed RNA polymerase activity"/>
    <property type="evidence" value="ECO:0007669"/>
    <property type="project" value="UniProtKB-UniRule"/>
</dbReference>
<evidence type="ECO:0000259" key="11">
    <source>
        <dbReference type="Pfam" id="PF04560"/>
    </source>
</evidence>
<dbReference type="GO" id="GO:0000428">
    <property type="term" value="C:DNA-directed RNA polymerase complex"/>
    <property type="evidence" value="ECO:0007669"/>
    <property type="project" value="UniProtKB-KW"/>
</dbReference>
<dbReference type="InterPro" id="IPR015712">
    <property type="entry name" value="DNA-dir_RNA_pol_su2"/>
</dbReference>
<dbReference type="Pfam" id="PF04561">
    <property type="entry name" value="RNA_pol_Rpb2_2"/>
    <property type="match status" value="1"/>
</dbReference>
<dbReference type="NCBIfam" id="NF001616">
    <property type="entry name" value="PRK00405.1"/>
    <property type="match status" value="1"/>
</dbReference>
<dbReference type="GO" id="GO:0003677">
    <property type="term" value="F:DNA binding"/>
    <property type="evidence" value="ECO:0007669"/>
    <property type="project" value="UniProtKB-UniRule"/>
</dbReference>
<evidence type="ECO:0000256" key="7">
    <source>
        <dbReference type="RuleBase" id="RU000434"/>
    </source>
</evidence>
<evidence type="ECO:0000259" key="15">
    <source>
        <dbReference type="Pfam" id="PF10385"/>
    </source>
</evidence>
<feature type="domain" description="DNA-directed RNA polymerase beta subunit external 1" evidence="15">
    <location>
        <begin position="733"/>
        <end position="797"/>
    </location>
</feature>
<dbReference type="CDD" id="cd00653">
    <property type="entry name" value="RNA_pol_B_RPB2"/>
    <property type="match status" value="1"/>
</dbReference>
<dbReference type="Gene3D" id="2.40.50.150">
    <property type="match status" value="1"/>
</dbReference>
<dbReference type="InterPro" id="IPR010243">
    <property type="entry name" value="RNA_pol_bsu_bac"/>
</dbReference>
<evidence type="ECO:0000259" key="12">
    <source>
        <dbReference type="Pfam" id="PF04561"/>
    </source>
</evidence>
<dbReference type="NCBIfam" id="TIGR02013">
    <property type="entry name" value="rpoB"/>
    <property type="match status" value="1"/>
</dbReference>
<dbReference type="InterPro" id="IPR007645">
    <property type="entry name" value="RNA_pol_Rpb2_3"/>
</dbReference>
<feature type="domain" description="RNA polymerase Rpb2" evidence="11">
    <location>
        <begin position="1246"/>
        <end position="1321"/>
    </location>
</feature>
<dbReference type="EC" id="2.7.7.6" evidence="6 8"/>
<feature type="domain" description="DNA-directed RNA polymerase subunit 2 hybrid-binding" evidence="10">
    <location>
        <begin position="858"/>
        <end position="1244"/>
    </location>
</feature>
<dbReference type="Pfam" id="PF04565">
    <property type="entry name" value="RNA_pol_Rpb2_3"/>
    <property type="match status" value="1"/>
</dbReference>
<evidence type="ECO:0000259" key="14">
    <source>
        <dbReference type="Pfam" id="PF04565"/>
    </source>
</evidence>
<evidence type="ECO:0000259" key="13">
    <source>
        <dbReference type="Pfam" id="PF04563"/>
    </source>
</evidence>
<feature type="domain" description="RNA polymerase beta subunit protrusion" evidence="13">
    <location>
        <begin position="32"/>
        <end position="641"/>
    </location>
</feature>
<dbReference type="Gene3D" id="2.40.270.10">
    <property type="entry name" value="DNA-directed RNA polymerase, subunit 2, domain 6"/>
    <property type="match status" value="2"/>
</dbReference>
<dbReference type="Gene3D" id="2.40.50.100">
    <property type="match status" value="1"/>
</dbReference>
<comment type="function">
    <text evidence="6 8">DNA-dependent RNA polymerase catalyzes the transcription of DNA into RNA using the four ribonucleoside triphosphates as substrates.</text>
</comment>
<dbReference type="Gene3D" id="3.90.1110.10">
    <property type="entry name" value="RNA polymerase Rpb2, domain 2"/>
    <property type="match status" value="3"/>
</dbReference>
<accession>A0A7G9GT44</accession>
<dbReference type="PROSITE" id="PS01166">
    <property type="entry name" value="RNA_POL_BETA"/>
    <property type="match status" value="1"/>
</dbReference>
<dbReference type="InterPro" id="IPR007641">
    <property type="entry name" value="RNA_pol_Rpb2_7"/>
</dbReference>
<evidence type="ECO:0000313" key="17">
    <source>
        <dbReference type="Proteomes" id="UP000515856"/>
    </source>
</evidence>
<evidence type="ECO:0000256" key="3">
    <source>
        <dbReference type="ARBA" id="ARBA00022695"/>
    </source>
</evidence>
<protein>
    <recommendedName>
        <fullName evidence="6 8">DNA-directed RNA polymerase subunit beta</fullName>
        <shortName evidence="6">RNAP subunit beta</shortName>
        <ecNumber evidence="6 8">2.7.7.6</ecNumber>
    </recommendedName>
    <alternativeName>
        <fullName evidence="6">RNA polymerase subunit beta</fullName>
    </alternativeName>
    <alternativeName>
        <fullName evidence="6">Transcriptase subunit beta</fullName>
    </alternativeName>
</protein>
<feature type="domain" description="RNA polymerase Rpb2" evidence="12">
    <location>
        <begin position="273"/>
        <end position="374"/>
    </location>
</feature>
<feature type="compositionally biased region" description="Acidic residues" evidence="9">
    <location>
        <begin position="1349"/>
        <end position="1401"/>
    </location>
</feature>
<dbReference type="RefSeq" id="WP_117454885.1">
    <property type="nucleotide sequence ID" value="NZ_CP060636.1"/>
</dbReference>
<feature type="region of interest" description="Disordered" evidence="9">
    <location>
        <begin position="1327"/>
        <end position="1401"/>
    </location>
</feature>
<dbReference type="InterPro" id="IPR007642">
    <property type="entry name" value="RNA_pol_Rpb2_2"/>
</dbReference>
<keyword evidence="17" id="KW-1185">Reference proteome</keyword>
<dbReference type="SUPFAM" id="SSF64484">
    <property type="entry name" value="beta and beta-prime subunits of DNA dependent RNA-polymerase"/>
    <property type="match status" value="1"/>
</dbReference>
<comment type="catalytic activity">
    <reaction evidence="5 6 8">
        <text>RNA(n) + a ribonucleoside 5'-triphosphate = RNA(n+1) + diphosphate</text>
        <dbReference type="Rhea" id="RHEA:21248"/>
        <dbReference type="Rhea" id="RHEA-COMP:14527"/>
        <dbReference type="Rhea" id="RHEA-COMP:17342"/>
        <dbReference type="ChEBI" id="CHEBI:33019"/>
        <dbReference type="ChEBI" id="CHEBI:61557"/>
        <dbReference type="ChEBI" id="CHEBI:140395"/>
        <dbReference type="EC" id="2.7.7.6"/>
    </reaction>
</comment>
<dbReference type="HAMAP" id="MF_01321">
    <property type="entry name" value="RNApol_bact_RpoB"/>
    <property type="match status" value="1"/>
</dbReference>
<dbReference type="Gene3D" id="3.90.105.10">
    <property type="entry name" value="Molybdopterin biosynthesis moea protein, domain 2"/>
    <property type="match status" value="1"/>
</dbReference>
<comment type="subunit">
    <text evidence="6 8">The RNAP catalytic core consists of 2 alpha, 1 beta, 1 beta' and 1 omega subunit. When a sigma factor is associated with the core the holoenzyme is formed, which can initiate transcription.</text>
</comment>
<keyword evidence="1 6" id="KW-0240">DNA-directed RNA polymerase</keyword>
<gene>
    <name evidence="6" type="primary">rpoB</name>
    <name evidence="16" type="ORF">H9Q80_08565</name>
</gene>
<evidence type="ECO:0000256" key="2">
    <source>
        <dbReference type="ARBA" id="ARBA00022679"/>
    </source>
</evidence>
<evidence type="ECO:0000256" key="5">
    <source>
        <dbReference type="ARBA" id="ARBA00048552"/>
    </source>
</evidence>
<proteinExistence type="inferred from homology"/>
<dbReference type="Gene3D" id="3.90.1800.10">
    <property type="entry name" value="RNA polymerase alpha subunit dimerisation domain"/>
    <property type="match status" value="1"/>
</dbReference>
<reference evidence="16 17" key="1">
    <citation type="submission" date="2020-08" db="EMBL/GenBank/DDBJ databases">
        <authorList>
            <person name="Liu C."/>
            <person name="Sun Q."/>
        </authorList>
    </citation>
    <scope>NUCLEOTIDE SEQUENCE [LARGE SCALE GENOMIC DNA]</scope>
    <source>
        <strain evidence="16 17">NSJ-61</strain>
    </source>
</reference>
<evidence type="ECO:0000313" key="16">
    <source>
        <dbReference type="EMBL" id="QNM13976.1"/>
    </source>
</evidence>
<evidence type="ECO:0000256" key="9">
    <source>
        <dbReference type="SAM" id="MobiDB-lite"/>
    </source>
</evidence>
<evidence type="ECO:0000256" key="4">
    <source>
        <dbReference type="ARBA" id="ARBA00023163"/>
    </source>
</evidence>
<comment type="similarity">
    <text evidence="6 7">Belongs to the RNA polymerase beta chain family.</text>
</comment>
<evidence type="ECO:0000256" key="8">
    <source>
        <dbReference type="RuleBase" id="RU363031"/>
    </source>
</evidence>